<feature type="region of interest" description="Disordered" evidence="1">
    <location>
        <begin position="106"/>
        <end position="131"/>
    </location>
</feature>
<dbReference type="RefSeq" id="XP_049138699.1">
    <property type="nucleotide sequence ID" value="XM_049281556.1"/>
</dbReference>
<dbReference type="EMBL" id="CP019474">
    <property type="protein sequence ID" value="UQC77058.1"/>
    <property type="molecule type" value="Genomic_DNA"/>
</dbReference>
<proteinExistence type="predicted"/>
<evidence type="ECO:0000313" key="3">
    <source>
        <dbReference type="Proteomes" id="UP000830671"/>
    </source>
</evidence>
<organism evidence="2 3">
    <name type="scientific">Colletotrichum lupini</name>
    <dbReference type="NCBI Taxonomy" id="145971"/>
    <lineage>
        <taxon>Eukaryota</taxon>
        <taxon>Fungi</taxon>
        <taxon>Dikarya</taxon>
        <taxon>Ascomycota</taxon>
        <taxon>Pezizomycotina</taxon>
        <taxon>Sordariomycetes</taxon>
        <taxon>Hypocreomycetidae</taxon>
        <taxon>Glomerellales</taxon>
        <taxon>Glomerellaceae</taxon>
        <taxon>Colletotrichum</taxon>
        <taxon>Colletotrichum acutatum species complex</taxon>
    </lineage>
</organism>
<gene>
    <name evidence="2" type="ORF">CLUP02_02524</name>
</gene>
<accession>A0A9Q8SH72</accession>
<dbReference type="KEGG" id="clup:CLUP02_02524"/>
<feature type="compositionally biased region" description="Basic residues" evidence="1">
    <location>
        <begin position="113"/>
        <end position="122"/>
    </location>
</feature>
<sequence length="1329" mass="146438">MEGTMNARHPYLSNSGPGPKPDVYSALDKYTIVACNGKTPVALVLGPNFLPCSHVFGGSDVREGRLFFFKNQRSPAAATLTTILSHRIHPRRRRIPKARDRITASCGDSFPHRITHKPKHQTSPRQTPPPPLVATVTLSVTTTTSSSAQAVLPLHPPDEHILTWPNLLLSPLEGHSSAQPSTLTAISPIRLSVHYGKREAQIHTDPNYGPVSATTSSRPDFISRRGRRRHWGFIMHERLCKLWSACSERTDTKMRQEMIRLHRNLFPLSPLNAHWIGRCTRSKLSAACAVLLGSEAGGGLLLQSCPYMPAARCCPPMTQTETLRQKHKRVQLAENPMAPQSSDFRSLHKSISLHAASTEVSLRRTGRVTHFLHSLKWFPASGHRYLSCAGDKNDIIQHRCQCVLRKEDDFRHIAHAYILHQEGPGGHITVLDVLADWPGFLCIIIVRALSICRDSLGPCLSTYIKIYHVESHARTRSGNGALTNIRISSARQRASSFLPVTVQLIAKHKNLRSRPVDLIQPPWSRRRTKKRHYQAGTCNHSVLHVPPTVLAETGAHCASSTWAGVLARTPSHVAVTSMEGLGYPPSLSNGESLGLGQGPLARFPMELDIEHIIQNLELSKLCRKLAYHSTRPTQDTRLKDPVALRCTAHTRPRYGYATATASVHGDARTGQGTAESLAIWGINGLTSHPCPTPSSVVLVTSSDTLETDILSLDAASNAISSLAVVIRAARWLPSRDIVAGILSQTRAPLQRQVQGFLLEDVTSLTVCVRNEYQRPGCLISDGTLYGWLTTIEVPTDPSITLSPRTCPLCSDLRAYEPRLRINTKSRAFPRPTLADLVFIEREASYISARFNGVVVAWLVLTQALDESSERACGASAGVSTKACSTEDVSTYNFASFQSLGYVCPATIRATKEYWIPQRYSYNARQLNHGHISIDLGTKQRFNDRDRQLKTASRLGTVTLPSTADSPTFPQITLIIEGGIGLYPSRRSECNPSSATKDGPLPLSQREHLRWEIDNSPEHEKQVSYGYYYSKGAYLQSTLGWQSWTQGVQAIAKCNAPAFSFVSLSTGVLCRSTLMLGHSDWPVFQNQYRLFEAVQKSIRPSIGHPSLSSWASSTASVALVCPYFQPVTNLRGGPAFLDHKQPPTIFRVRRTLQGSLGHAYLLQIRSHFSGRDGWATIGDSHGTASVKQQRIQANVVLQPEPARPATQASSYPSTRMADQIAPSTFLPSPGSVSPLSTPDFSGCIFLFMDHPGLTGIFGKLVREQVQSCLQFAGYVTSERRWDYVEIHPDSASHPADSPDTRGPKVYAGGIRWAYSSQFCFAIEVCQGLSI</sequence>
<keyword evidence="3" id="KW-1185">Reference proteome</keyword>
<dbReference type="Proteomes" id="UP000830671">
    <property type="component" value="Chromosome 2"/>
</dbReference>
<dbReference type="GeneID" id="73336566"/>
<evidence type="ECO:0000256" key="1">
    <source>
        <dbReference type="SAM" id="MobiDB-lite"/>
    </source>
</evidence>
<name>A0A9Q8SH72_9PEZI</name>
<protein>
    <submittedName>
        <fullName evidence="2">Uncharacterized protein</fullName>
    </submittedName>
</protein>
<evidence type="ECO:0000313" key="2">
    <source>
        <dbReference type="EMBL" id="UQC77058.1"/>
    </source>
</evidence>
<reference evidence="2" key="1">
    <citation type="journal article" date="2021" name="Mol. Plant Microbe Interact.">
        <title>Complete Genome Sequence of the Plant-Pathogenic Fungus Colletotrichum lupini.</title>
        <authorList>
            <person name="Baroncelli R."/>
            <person name="Pensec F."/>
            <person name="Da Lio D."/>
            <person name="Boufleur T."/>
            <person name="Vicente I."/>
            <person name="Sarrocco S."/>
            <person name="Picot A."/>
            <person name="Baraldi E."/>
            <person name="Sukno S."/>
            <person name="Thon M."/>
            <person name="Le Floch G."/>
        </authorList>
    </citation>
    <scope>NUCLEOTIDE SEQUENCE</scope>
    <source>
        <strain evidence="2">IMI 504893</strain>
    </source>
</reference>